<dbReference type="Pfam" id="PF14378">
    <property type="entry name" value="PAP2_3"/>
    <property type="match status" value="1"/>
</dbReference>
<evidence type="ECO:0000256" key="1">
    <source>
        <dbReference type="ARBA" id="ARBA00004141"/>
    </source>
</evidence>
<comment type="subcellular location">
    <subcellularLocation>
        <location evidence="1">Membrane</location>
        <topology evidence="1">Multi-pass membrane protein</topology>
    </subcellularLocation>
</comment>
<dbReference type="PANTHER" id="PTHR31310">
    <property type="match status" value="1"/>
</dbReference>
<evidence type="ECO:0000259" key="6">
    <source>
        <dbReference type="Pfam" id="PF14378"/>
    </source>
</evidence>
<evidence type="ECO:0000313" key="8">
    <source>
        <dbReference type="Proteomes" id="UP001501470"/>
    </source>
</evidence>
<evidence type="ECO:0000256" key="3">
    <source>
        <dbReference type="ARBA" id="ARBA00022989"/>
    </source>
</evidence>
<dbReference type="RefSeq" id="WP_344504356.1">
    <property type="nucleotide sequence ID" value="NZ_BAAAQD010000009.1"/>
</dbReference>
<dbReference type="EMBL" id="BAAAQD010000009">
    <property type="protein sequence ID" value="GAA1526144.1"/>
    <property type="molecule type" value="Genomic_DNA"/>
</dbReference>
<evidence type="ECO:0000256" key="4">
    <source>
        <dbReference type="ARBA" id="ARBA00023136"/>
    </source>
</evidence>
<dbReference type="CDD" id="cd03386">
    <property type="entry name" value="PAP2_Aur1_like"/>
    <property type="match status" value="1"/>
</dbReference>
<evidence type="ECO:0000256" key="2">
    <source>
        <dbReference type="ARBA" id="ARBA00022692"/>
    </source>
</evidence>
<dbReference type="InterPro" id="IPR052185">
    <property type="entry name" value="IPC_Synthase-Related"/>
</dbReference>
<evidence type="ECO:0000256" key="5">
    <source>
        <dbReference type="SAM" id="Phobius"/>
    </source>
</evidence>
<dbReference type="PANTHER" id="PTHR31310:SF7">
    <property type="entry name" value="PA-PHOSPHATASE RELATED-FAMILY PROTEIN DDB_G0268928"/>
    <property type="match status" value="1"/>
</dbReference>
<keyword evidence="4 5" id="KW-0472">Membrane</keyword>
<sequence>MRPRAWAELLLIVGLFLAYKMGRLLVDGRVGESYANAKLVWQAERALWLPGEADLQHLLLTSDVVIRTANVYYAVVHFPATVAFLVFMYVFRPAHYLRFRRILAWLTAAGLVMHLGFPLAPPRMLAGIGMIDTAAKFGPSVYGPPQTDTLSNQYAAMPSLHVGWALVIALGLITATSSRWRWLWLAHPVITMLVVVGTANHYWLDGIIASILVGALMLVVGRTRKRARKRSRGRTGTQADAPAPAEIPAQLRRNLDYLAVGEAAYLATFGDTITDAGHPQTVGKPT</sequence>
<feature type="domain" description="Inositolphosphotransferase Aur1/Ipt1" evidence="6">
    <location>
        <begin position="40"/>
        <end position="217"/>
    </location>
</feature>
<keyword evidence="8" id="KW-1185">Reference proteome</keyword>
<dbReference type="InterPro" id="IPR026841">
    <property type="entry name" value="Aur1/Ipt1"/>
</dbReference>
<organism evidence="7 8">
    <name type="scientific">Dactylosporangium maewongense</name>
    <dbReference type="NCBI Taxonomy" id="634393"/>
    <lineage>
        <taxon>Bacteria</taxon>
        <taxon>Bacillati</taxon>
        <taxon>Actinomycetota</taxon>
        <taxon>Actinomycetes</taxon>
        <taxon>Micromonosporales</taxon>
        <taxon>Micromonosporaceae</taxon>
        <taxon>Dactylosporangium</taxon>
    </lineage>
</organism>
<proteinExistence type="predicted"/>
<gene>
    <name evidence="7" type="ORF">GCM10009827_048660</name>
</gene>
<protein>
    <submittedName>
        <fullName evidence="7">Phosphatase PAP2 family protein</fullName>
    </submittedName>
</protein>
<feature type="transmembrane region" description="Helical" evidence="5">
    <location>
        <begin position="202"/>
        <end position="221"/>
    </location>
</feature>
<feature type="transmembrane region" description="Helical" evidence="5">
    <location>
        <begin position="71"/>
        <end position="90"/>
    </location>
</feature>
<accession>A0ABN2AVA9</accession>
<feature type="transmembrane region" description="Helical" evidence="5">
    <location>
        <begin position="154"/>
        <end position="173"/>
    </location>
</feature>
<feature type="transmembrane region" description="Helical" evidence="5">
    <location>
        <begin position="102"/>
        <end position="120"/>
    </location>
</feature>
<keyword evidence="3 5" id="KW-1133">Transmembrane helix</keyword>
<reference evidence="7 8" key="1">
    <citation type="journal article" date="2019" name="Int. J. Syst. Evol. Microbiol.">
        <title>The Global Catalogue of Microorganisms (GCM) 10K type strain sequencing project: providing services to taxonomists for standard genome sequencing and annotation.</title>
        <authorList>
            <consortium name="The Broad Institute Genomics Platform"/>
            <consortium name="The Broad Institute Genome Sequencing Center for Infectious Disease"/>
            <person name="Wu L."/>
            <person name="Ma J."/>
        </authorList>
    </citation>
    <scope>NUCLEOTIDE SEQUENCE [LARGE SCALE GENOMIC DNA]</scope>
    <source>
        <strain evidence="7 8">JCM 15933</strain>
    </source>
</reference>
<dbReference type="Proteomes" id="UP001501470">
    <property type="component" value="Unassembled WGS sequence"/>
</dbReference>
<keyword evidence="2 5" id="KW-0812">Transmembrane</keyword>
<comment type="caution">
    <text evidence="7">The sequence shown here is derived from an EMBL/GenBank/DDBJ whole genome shotgun (WGS) entry which is preliminary data.</text>
</comment>
<feature type="transmembrane region" description="Helical" evidence="5">
    <location>
        <begin position="180"/>
        <end position="196"/>
    </location>
</feature>
<name>A0ABN2AVA9_9ACTN</name>
<evidence type="ECO:0000313" key="7">
    <source>
        <dbReference type="EMBL" id="GAA1526144.1"/>
    </source>
</evidence>